<gene>
    <name evidence="3" type="ORF">IC614_08645</name>
</gene>
<organism evidence="3 4">
    <name type="scientific">Allosphingosinicella flava</name>
    <dbReference type="NCBI Taxonomy" id="2771430"/>
    <lineage>
        <taxon>Bacteria</taxon>
        <taxon>Pseudomonadati</taxon>
        <taxon>Pseudomonadota</taxon>
        <taxon>Alphaproteobacteria</taxon>
        <taxon>Sphingomonadales</taxon>
        <taxon>Sphingomonadaceae</taxon>
        <taxon>Allosphingosinicella</taxon>
    </lineage>
</organism>
<dbReference type="AlphaFoldDB" id="A0A7T2LLG5"/>
<evidence type="ECO:0000256" key="1">
    <source>
        <dbReference type="SAM" id="Phobius"/>
    </source>
</evidence>
<accession>A0A7T2LLG5</accession>
<keyword evidence="4" id="KW-1185">Reference proteome</keyword>
<feature type="transmembrane region" description="Helical" evidence="1">
    <location>
        <begin position="49"/>
        <end position="70"/>
    </location>
</feature>
<feature type="signal peptide" evidence="2">
    <location>
        <begin position="1"/>
        <end position="25"/>
    </location>
</feature>
<evidence type="ECO:0000313" key="3">
    <source>
        <dbReference type="EMBL" id="QPQ54414.1"/>
    </source>
</evidence>
<keyword evidence="1" id="KW-1133">Transmembrane helix</keyword>
<protein>
    <recommendedName>
        <fullName evidence="5">Ferrochelatase</fullName>
    </recommendedName>
</protein>
<evidence type="ECO:0008006" key="5">
    <source>
        <dbReference type="Google" id="ProtNLM"/>
    </source>
</evidence>
<feature type="chain" id="PRO_5032267001" description="Ferrochelatase" evidence="2">
    <location>
        <begin position="26"/>
        <end position="78"/>
    </location>
</feature>
<name>A0A7T2LLG5_9SPHN</name>
<keyword evidence="1" id="KW-0472">Membrane</keyword>
<dbReference type="KEGG" id="sflv:IC614_08645"/>
<dbReference type="Proteomes" id="UP000594873">
    <property type="component" value="Chromosome"/>
</dbReference>
<evidence type="ECO:0000256" key="2">
    <source>
        <dbReference type="SAM" id="SignalP"/>
    </source>
</evidence>
<dbReference type="RefSeq" id="WP_200970941.1">
    <property type="nucleotide sequence ID" value="NZ_CP065592.1"/>
</dbReference>
<keyword evidence="2" id="KW-0732">Signal</keyword>
<sequence length="78" mass="7638">MSFAKTALKAAVAASMIVVPAVANASTAASALSLSNARVGAEVEGENLAGGFIIPLLAVVALGLGIWAAVDDEEPESA</sequence>
<reference evidence="3 4" key="1">
    <citation type="submission" date="2020-11" db="EMBL/GenBank/DDBJ databases">
        <title>Genome seq and assembly of Sphingosinicella sp.</title>
        <authorList>
            <person name="Chhetri G."/>
        </authorList>
    </citation>
    <scope>NUCLEOTIDE SEQUENCE [LARGE SCALE GENOMIC DNA]</scope>
    <source>
        <strain evidence="3 4">UDD2</strain>
    </source>
</reference>
<proteinExistence type="predicted"/>
<dbReference type="EMBL" id="CP065592">
    <property type="protein sequence ID" value="QPQ54414.1"/>
    <property type="molecule type" value="Genomic_DNA"/>
</dbReference>
<evidence type="ECO:0000313" key="4">
    <source>
        <dbReference type="Proteomes" id="UP000594873"/>
    </source>
</evidence>
<keyword evidence="1" id="KW-0812">Transmembrane</keyword>